<dbReference type="Pfam" id="PF18705">
    <property type="entry name" value="DUF5643"/>
    <property type="match status" value="1"/>
</dbReference>
<keyword evidence="1" id="KW-1133">Transmembrane helix</keyword>
<dbReference type="AlphaFoldDB" id="A0A5D4SLP0"/>
<dbReference type="InterPro" id="IPR025436">
    <property type="entry name" value="DUF4179"/>
</dbReference>
<evidence type="ECO:0000256" key="1">
    <source>
        <dbReference type="SAM" id="Phobius"/>
    </source>
</evidence>
<evidence type="ECO:0000259" key="2">
    <source>
        <dbReference type="Pfam" id="PF13786"/>
    </source>
</evidence>
<accession>A0A5D4SLP0</accession>
<feature type="transmembrane region" description="Helical" evidence="1">
    <location>
        <begin position="51"/>
        <end position="70"/>
    </location>
</feature>
<dbReference type="Proteomes" id="UP000323732">
    <property type="component" value="Unassembled WGS sequence"/>
</dbReference>
<dbReference type="InterPro" id="IPR040680">
    <property type="entry name" value="DUF5643"/>
</dbReference>
<feature type="domain" description="DUF4179" evidence="2">
    <location>
        <begin position="54"/>
        <end position="141"/>
    </location>
</feature>
<protein>
    <submittedName>
        <fullName evidence="4">DUF4179 domain-containing protein</fullName>
    </submittedName>
</protein>
<organism evidence="4 5">
    <name type="scientific">Bacillus infantis</name>
    <dbReference type="NCBI Taxonomy" id="324767"/>
    <lineage>
        <taxon>Bacteria</taxon>
        <taxon>Bacillati</taxon>
        <taxon>Bacillota</taxon>
        <taxon>Bacilli</taxon>
        <taxon>Bacillales</taxon>
        <taxon>Bacillaceae</taxon>
        <taxon>Bacillus</taxon>
    </lineage>
</organism>
<dbReference type="EMBL" id="VTES01000003">
    <property type="protein sequence ID" value="TYS63999.1"/>
    <property type="molecule type" value="Genomic_DNA"/>
</dbReference>
<proteinExistence type="predicted"/>
<dbReference type="RefSeq" id="WP_148949864.1">
    <property type="nucleotide sequence ID" value="NZ_VTES01000003.1"/>
</dbReference>
<feature type="domain" description="DUF5643" evidence="3">
    <location>
        <begin position="230"/>
        <end position="341"/>
    </location>
</feature>
<dbReference type="Pfam" id="PF13786">
    <property type="entry name" value="DUF4179"/>
    <property type="match status" value="1"/>
</dbReference>
<evidence type="ECO:0000259" key="3">
    <source>
        <dbReference type="Pfam" id="PF18705"/>
    </source>
</evidence>
<name>A0A5D4SLP0_9BACI</name>
<evidence type="ECO:0000313" key="5">
    <source>
        <dbReference type="Proteomes" id="UP000323732"/>
    </source>
</evidence>
<gene>
    <name evidence="4" type="ORF">FZD47_10885</name>
</gene>
<dbReference type="Gene3D" id="2.60.40.1640">
    <property type="entry name" value="Conserved domain protein"/>
    <property type="match status" value="1"/>
</dbReference>
<evidence type="ECO:0000313" key="4">
    <source>
        <dbReference type="EMBL" id="TYS63999.1"/>
    </source>
</evidence>
<dbReference type="Gene3D" id="2.60.40.1630">
    <property type="entry name" value="bacillus anthracis domain"/>
    <property type="match status" value="1"/>
</dbReference>
<sequence length="442" mass="49555">MTRKRSLEQAFIKKYGENLNFSDTDMQEVLQKAQGQPPKSARKKMKFGPPLIMIAAPLIAVFLLLSYNILPTKENQDSPDTEKAINETDEDQKLFGDIGIQRAKKDGLFTKIDQTVEKDGTSITLHEFLYDGTRLAIVYSIAGENIEDKLGYPLLPEFNLSVDGKPYMEYSAGNSFTDEKDKYLYEFHLYGNLPEEFNLGINAMILGEKGTKMSFDFPVEKAGEDYYSASPNNTVENGEVSMTLNKVSFAPSGTQVVITMRESMEKYNAKNGSYVFDIKDQDDKGVAHLISGATGGSQEEGMFSEEFNEYFEPAESQPKSLTITPYLRTFGEASYNEKPLKEKLPFYLEQDSYGGVEISNVKQKEGEVWIYYQPEGELKGMGTTPILTDKSSGKSIRGINQKAAEGYVVKFKTPLPAEELMVSVLERDITKLEGLELKVDLD</sequence>
<keyword evidence="1" id="KW-0812">Transmembrane</keyword>
<reference evidence="4 5" key="1">
    <citation type="submission" date="2019-08" db="EMBL/GenBank/DDBJ databases">
        <title>Bacillus genomes from the desert of Cuatro Cienegas, Coahuila.</title>
        <authorList>
            <person name="Olmedo-Alvarez G."/>
        </authorList>
    </citation>
    <scope>NUCLEOTIDE SEQUENCE [LARGE SCALE GENOMIC DNA]</scope>
    <source>
        <strain evidence="4 5">CH37_1T</strain>
    </source>
</reference>
<comment type="caution">
    <text evidence="4">The sequence shown here is derived from an EMBL/GenBank/DDBJ whole genome shotgun (WGS) entry which is preliminary data.</text>
</comment>
<keyword evidence="1" id="KW-0472">Membrane</keyword>